<feature type="transmembrane region" description="Helical" evidence="8">
    <location>
        <begin position="138"/>
        <end position="161"/>
    </location>
</feature>
<feature type="transmembrane region" description="Helical" evidence="8">
    <location>
        <begin position="191"/>
        <end position="210"/>
    </location>
</feature>
<dbReference type="SUPFAM" id="SSF81321">
    <property type="entry name" value="Family A G protein-coupled receptor-like"/>
    <property type="match status" value="1"/>
</dbReference>
<accession>A0A914VN30</accession>
<keyword evidence="7" id="KW-0807">Transducer</keyword>
<dbReference type="Gene3D" id="1.20.1070.10">
    <property type="entry name" value="Rhodopsin 7-helix transmembrane proteins"/>
    <property type="match status" value="1"/>
</dbReference>
<feature type="transmembrane region" description="Helical" evidence="8">
    <location>
        <begin position="12"/>
        <end position="39"/>
    </location>
</feature>
<feature type="transmembrane region" description="Helical" evidence="8">
    <location>
        <begin position="222"/>
        <end position="245"/>
    </location>
</feature>
<reference evidence="11" key="1">
    <citation type="submission" date="2022-11" db="UniProtKB">
        <authorList>
            <consortium name="WormBaseParasite"/>
        </authorList>
    </citation>
    <scope>IDENTIFICATION</scope>
</reference>
<feature type="transmembrane region" description="Helical" evidence="8">
    <location>
        <begin position="98"/>
        <end position="118"/>
    </location>
</feature>
<evidence type="ECO:0000256" key="1">
    <source>
        <dbReference type="ARBA" id="ARBA00004141"/>
    </source>
</evidence>
<keyword evidence="3 8" id="KW-1133">Transmembrane helix</keyword>
<dbReference type="PROSITE" id="PS50262">
    <property type="entry name" value="G_PROTEIN_RECEP_F1_2"/>
    <property type="match status" value="1"/>
</dbReference>
<organism evidence="10 11">
    <name type="scientific">Plectus sambesii</name>
    <dbReference type="NCBI Taxonomy" id="2011161"/>
    <lineage>
        <taxon>Eukaryota</taxon>
        <taxon>Metazoa</taxon>
        <taxon>Ecdysozoa</taxon>
        <taxon>Nematoda</taxon>
        <taxon>Chromadorea</taxon>
        <taxon>Plectida</taxon>
        <taxon>Plectina</taxon>
        <taxon>Plectoidea</taxon>
        <taxon>Plectidae</taxon>
        <taxon>Plectus</taxon>
    </lineage>
</organism>
<dbReference type="PANTHER" id="PTHR45695:SF9">
    <property type="entry name" value="LEUCOKININ RECEPTOR"/>
    <property type="match status" value="1"/>
</dbReference>
<dbReference type="SMART" id="SM01381">
    <property type="entry name" value="7TM_GPCR_Srsx"/>
    <property type="match status" value="1"/>
</dbReference>
<dbReference type="InterPro" id="IPR000276">
    <property type="entry name" value="GPCR_Rhodpsn"/>
</dbReference>
<evidence type="ECO:0000313" key="11">
    <source>
        <dbReference type="WBParaSite" id="PSAMB.scaffold2201size24646.g16817.t1"/>
    </source>
</evidence>
<name>A0A914VN30_9BILA</name>
<dbReference type="Pfam" id="PF10320">
    <property type="entry name" value="7TM_GPCR_Srsx"/>
    <property type="match status" value="1"/>
</dbReference>
<evidence type="ECO:0000256" key="7">
    <source>
        <dbReference type="ARBA" id="ARBA00023224"/>
    </source>
</evidence>
<evidence type="ECO:0000313" key="10">
    <source>
        <dbReference type="Proteomes" id="UP000887566"/>
    </source>
</evidence>
<feature type="domain" description="G-protein coupled receptors family 1 profile" evidence="9">
    <location>
        <begin position="1"/>
        <end position="243"/>
    </location>
</feature>
<dbReference type="WBParaSite" id="PSAMB.scaffold2201size24646.g16817.t1">
    <property type="protein sequence ID" value="PSAMB.scaffold2201size24646.g16817.t1"/>
    <property type="gene ID" value="PSAMB.scaffold2201size24646.g16817"/>
</dbReference>
<evidence type="ECO:0000256" key="3">
    <source>
        <dbReference type="ARBA" id="ARBA00022989"/>
    </source>
</evidence>
<keyword evidence="2 8" id="KW-0812">Transmembrane</keyword>
<evidence type="ECO:0000259" key="9">
    <source>
        <dbReference type="PROSITE" id="PS50262"/>
    </source>
</evidence>
<dbReference type="GO" id="GO:0004930">
    <property type="term" value="F:G protein-coupled receptor activity"/>
    <property type="evidence" value="ECO:0007669"/>
    <property type="project" value="UniProtKB-KW"/>
</dbReference>
<evidence type="ECO:0000256" key="8">
    <source>
        <dbReference type="SAM" id="Phobius"/>
    </source>
</evidence>
<dbReference type="PANTHER" id="PTHR45695">
    <property type="entry name" value="LEUCOKININ RECEPTOR-RELATED"/>
    <property type="match status" value="1"/>
</dbReference>
<sequence>MLRSKKIRGSGGSYLIISMVLGDFLICCATVWQTALYFIDPPTGEPFFTKGQCLLMEAPNIAGMVISQIATLSLAVDRMNTFRDPIGYYKKNHLKSSLYWWGVAGSLGIATAAMPQIANDIGTIIHYFEPTWPTWFRRYWMIFSIVISTLVILAYLLVIVFSRKMNSNLGKNEDSRANERKAVREKMVIKMVVRVLTVYVLTWGLPSLVYNVTVIFNVSLGTAFGLLMMFGSVLCSCGNVVILLMREDIRAELKSLLWCYFSQQQESSSGTTSGKQNIALSVLRVDSA</sequence>
<evidence type="ECO:0000256" key="5">
    <source>
        <dbReference type="ARBA" id="ARBA00023136"/>
    </source>
</evidence>
<dbReference type="InterPro" id="IPR019424">
    <property type="entry name" value="7TM_GPCR_Srsx"/>
</dbReference>
<feature type="transmembrane region" description="Helical" evidence="8">
    <location>
        <begin position="59"/>
        <end position="77"/>
    </location>
</feature>
<dbReference type="Proteomes" id="UP000887566">
    <property type="component" value="Unplaced"/>
</dbReference>
<keyword evidence="10" id="KW-1185">Reference proteome</keyword>
<dbReference type="AlphaFoldDB" id="A0A914VN30"/>
<dbReference type="CDD" id="cd00637">
    <property type="entry name" value="7tm_classA_rhodopsin-like"/>
    <property type="match status" value="1"/>
</dbReference>
<dbReference type="GO" id="GO:0005886">
    <property type="term" value="C:plasma membrane"/>
    <property type="evidence" value="ECO:0007669"/>
    <property type="project" value="TreeGrafter"/>
</dbReference>
<evidence type="ECO:0000256" key="6">
    <source>
        <dbReference type="ARBA" id="ARBA00023170"/>
    </source>
</evidence>
<proteinExistence type="predicted"/>
<keyword evidence="5 8" id="KW-0472">Membrane</keyword>
<keyword evidence="4" id="KW-0297">G-protein coupled receptor</keyword>
<protein>
    <submittedName>
        <fullName evidence="11">G-protein coupled receptors family 1 profile domain-containing protein</fullName>
    </submittedName>
</protein>
<evidence type="ECO:0000256" key="4">
    <source>
        <dbReference type="ARBA" id="ARBA00023040"/>
    </source>
</evidence>
<keyword evidence="6" id="KW-0675">Receptor</keyword>
<comment type="subcellular location">
    <subcellularLocation>
        <location evidence="1">Membrane</location>
        <topology evidence="1">Multi-pass membrane protein</topology>
    </subcellularLocation>
</comment>
<dbReference type="InterPro" id="IPR017452">
    <property type="entry name" value="GPCR_Rhodpsn_7TM"/>
</dbReference>
<evidence type="ECO:0000256" key="2">
    <source>
        <dbReference type="ARBA" id="ARBA00022692"/>
    </source>
</evidence>